<sequence>MIVDQVTDLPRPPQRPASGHKGTFGRTMLIGGSRGMGGAISLSGMGALRSGAGLVYLVIPKGIADVVAGHSPSYLTIPLPEDDSGRISSITYADLKSQLKDKDSLGLGPGCGQSDHLKELFRNILLHEEKPIVVDADALNMLADMLDVLHEGPVPRVLTPHPGEFSRLANLPIKTIDKHRQQVAAEFADVYDVTLILKGEKTIVTDGHRMYVNPTGNSGMATGGTGDVLTGIISGLLAQGMLAFEAAQLGTYLHGLSGDLAAQELSQPGMISSDLPRYLGKAWQQFYALHDSGKG</sequence>
<dbReference type="GO" id="GO:0110051">
    <property type="term" value="P:metabolite repair"/>
    <property type="evidence" value="ECO:0007669"/>
    <property type="project" value="TreeGrafter"/>
</dbReference>
<gene>
    <name evidence="6" type="primary">nnrD</name>
    <name evidence="9" type="ORF">Pla110_44660</name>
</gene>
<dbReference type="OrthoDB" id="9806925at2"/>
<keyword evidence="2 6" id="KW-0067">ATP-binding</keyword>
<comment type="cofactor">
    <cofactor evidence="6">
        <name>Mg(2+)</name>
        <dbReference type="ChEBI" id="CHEBI:18420"/>
    </cofactor>
</comment>
<dbReference type="GO" id="GO:0046496">
    <property type="term" value="P:nicotinamide nucleotide metabolic process"/>
    <property type="evidence" value="ECO:0007669"/>
    <property type="project" value="UniProtKB-UniRule"/>
</dbReference>
<keyword evidence="1 6" id="KW-0547">Nucleotide-binding</keyword>
<evidence type="ECO:0000256" key="6">
    <source>
        <dbReference type="HAMAP-Rule" id="MF_01965"/>
    </source>
</evidence>
<feature type="binding site" evidence="6">
    <location>
        <position position="161"/>
    </location>
    <ligand>
        <name>(6S)-NADPHX</name>
        <dbReference type="ChEBI" id="CHEBI:64076"/>
    </ligand>
</feature>
<feature type="binding site" evidence="6">
    <location>
        <position position="110"/>
    </location>
    <ligand>
        <name>(6S)-NADPHX</name>
        <dbReference type="ChEBI" id="CHEBI:64076"/>
    </ligand>
</feature>
<proteinExistence type="inferred from homology"/>
<feature type="domain" description="YjeF C-terminal" evidence="8">
    <location>
        <begin position="4"/>
        <end position="286"/>
    </location>
</feature>
<keyword evidence="3 6" id="KW-0521">NADP</keyword>
<dbReference type="EMBL" id="CP036281">
    <property type="protein sequence ID" value="QDU82704.1"/>
    <property type="molecule type" value="Genomic_DNA"/>
</dbReference>
<dbReference type="EC" id="4.2.1.136" evidence="6"/>
<feature type="binding site" evidence="6">
    <location>
        <begin position="198"/>
        <end position="202"/>
    </location>
    <ligand>
        <name>AMP</name>
        <dbReference type="ChEBI" id="CHEBI:456215"/>
    </ligand>
</feature>
<dbReference type="CDD" id="cd01171">
    <property type="entry name" value="YXKO-related"/>
    <property type="match status" value="1"/>
</dbReference>
<dbReference type="HAMAP" id="MF_01965">
    <property type="entry name" value="NADHX_dehydratase"/>
    <property type="match status" value="1"/>
</dbReference>
<dbReference type="PROSITE" id="PS01050">
    <property type="entry name" value="YJEF_C_2"/>
    <property type="match status" value="1"/>
</dbReference>
<dbReference type="PANTHER" id="PTHR12592:SF0">
    <property type="entry name" value="ATP-DEPENDENT (S)-NAD(P)H-HYDRATE DEHYDRATASE"/>
    <property type="match status" value="1"/>
</dbReference>
<dbReference type="AlphaFoldDB" id="A0A518CU42"/>
<evidence type="ECO:0000256" key="7">
    <source>
        <dbReference type="SAM" id="MobiDB-lite"/>
    </source>
</evidence>
<dbReference type="KEGG" id="plon:Pla110_44660"/>
<keyword evidence="5 6" id="KW-0456">Lyase</keyword>
<feature type="region of interest" description="Disordered" evidence="7">
    <location>
        <begin position="1"/>
        <end position="25"/>
    </location>
</feature>
<evidence type="ECO:0000256" key="5">
    <source>
        <dbReference type="ARBA" id="ARBA00023239"/>
    </source>
</evidence>
<dbReference type="RefSeq" id="WP_144999121.1">
    <property type="nucleotide sequence ID" value="NZ_CP036281.1"/>
</dbReference>
<dbReference type="GO" id="GO:0005524">
    <property type="term" value="F:ATP binding"/>
    <property type="evidence" value="ECO:0007669"/>
    <property type="project" value="UniProtKB-KW"/>
</dbReference>
<feature type="binding site" evidence="6">
    <location>
        <position position="227"/>
    </location>
    <ligand>
        <name>(6S)-NADPHX</name>
        <dbReference type="ChEBI" id="CHEBI:64076"/>
    </ligand>
</feature>
<dbReference type="Gene3D" id="3.40.1190.20">
    <property type="match status" value="1"/>
</dbReference>
<dbReference type="PROSITE" id="PS51383">
    <property type="entry name" value="YJEF_C_3"/>
    <property type="match status" value="1"/>
</dbReference>
<dbReference type="InterPro" id="IPR029056">
    <property type="entry name" value="Ribokinase-like"/>
</dbReference>
<name>A0A518CU42_9PLAN</name>
<comment type="similarity">
    <text evidence="6">Belongs to the NnrD/CARKD family.</text>
</comment>
<dbReference type="InterPro" id="IPR000631">
    <property type="entry name" value="CARKD"/>
</dbReference>
<dbReference type="SUPFAM" id="SSF53613">
    <property type="entry name" value="Ribokinase-like"/>
    <property type="match status" value="1"/>
</dbReference>
<comment type="catalytic activity">
    <reaction evidence="6">
        <text>(6S)-NADPHX + ADP = AMP + phosphate + NADPH + H(+)</text>
        <dbReference type="Rhea" id="RHEA:32235"/>
        <dbReference type="ChEBI" id="CHEBI:15378"/>
        <dbReference type="ChEBI" id="CHEBI:43474"/>
        <dbReference type="ChEBI" id="CHEBI:57783"/>
        <dbReference type="ChEBI" id="CHEBI:64076"/>
        <dbReference type="ChEBI" id="CHEBI:456215"/>
        <dbReference type="ChEBI" id="CHEBI:456216"/>
        <dbReference type="EC" id="4.2.1.136"/>
    </reaction>
</comment>
<comment type="function">
    <text evidence="6">Catalyzes the dehydration of the S-form of NAD(P)HX at the expense of ADP, which is converted to AMP. Together with NAD(P)HX epimerase, which catalyzes the epimerization of the S- and R-forms, the enzyme allows the repair of both epimers of NAD(P)HX, a damaged form of NAD(P)H that is a result of enzymatic or heat-dependent hydration.</text>
</comment>
<evidence type="ECO:0000256" key="3">
    <source>
        <dbReference type="ARBA" id="ARBA00022857"/>
    </source>
</evidence>
<accession>A0A518CU42</accession>
<dbReference type="InterPro" id="IPR017953">
    <property type="entry name" value="Carbohydrate_kinase_pred_CS"/>
</dbReference>
<comment type="catalytic activity">
    <reaction evidence="6">
        <text>(6S)-NADHX + ADP = AMP + phosphate + NADH + H(+)</text>
        <dbReference type="Rhea" id="RHEA:32223"/>
        <dbReference type="ChEBI" id="CHEBI:15378"/>
        <dbReference type="ChEBI" id="CHEBI:43474"/>
        <dbReference type="ChEBI" id="CHEBI:57945"/>
        <dbReference type="ChEBI" id="CHEBI:64074"/>
        <dbReference type="ChEBI" id="CHEBI:456215"/>
        <dbReference type="ChEBI" id="CHEBI:456216"/>
        <dbReference type="EC" id="4.2.1.136"/>
    </reaction>
</comment>
<organism evidence="9 10">
    <name type="scientific">Polystyrenella longa</name>
    <dbReference type="NCBI Taxonomy" id="2528007"/>
    <lineage>
        <taxon>Bacteria</taxon>
        <taxon>Pseudomonadati</taxon>
        <taxon>Planctomycetota</taxon>
        <taxon>Planctomycetia</taxon>
        <taxon>Planctomycetales</taxon>
        <taxon>Planctomycetaceae</taxon>
        <taxon>Polystyrenella</taxon>
    </lineage>
</organism>
<reference evidence="9 10" key="1">
    <citation type="submission" date="2019-02" db="EMBL/GenBank/DDBJ databases">
        <title>Deep-cultivation of Planctomycetes and their phenomic and genomic characterization uncovers novel biology.</title>
        <authorList>
            <person name="Wiegand S."/>
            <person name="Jogler M."/>
            <person name="Boedeker C."/>
            <person name="Pinto D."/>
            <person name="Vollmers J."/>
            <person name="Rivas-Marin E."/>
            <person name="Kohn T."/>
            <person name="Peeters S.H."/>
            <person name="Heuer A."/>
            <person name="Rast P."/>
            <person name="Oberbeckmann S."/>
            <person name="Bunk B."/>
            <person name="Jeske O."/>
            <person name="Meyerdierks A."/>
            <person name="Storesund J.E."/>
            <person name="Kallscheuer N."/>
            <person name="Luecker S."/>
            <person name="Lage O.M."/>
            <person name="Pohl T."/>
            <person name="Merkel B.J."/>
            <person name="Hornburger P."/>
            <person name="Mueller R.-W."/>
            <person name="Bruemmer F."/>
            <person name="Labrenz M."/>
            <person name="Spormann A.M."/>
            <person name="Op den Camp H."/>
            <person name="Overmann J."/>
            <person name="Amann R."/>
            <person name="Jetten M.S.M."/>
            <person name="Mascher T."/>
            <person name="Medema M.H."/>
            <person name="Devos D.P."/>
            <person name="Kaster A.-K."/>
            <person name="Ovreas L."/>
            <person name="Rohde M."/>
            <person name="Galperin M.Y."/>
            <person name="Jogler C."/>
        </authorList>
    </citation>
    <scope>NUCLEOTIDE SEQUENCE [LARGE SCALE GENOMIC DNA]</scope>
    <source>
        <strain evidence="9 10">Pla110</strain>
    </source>
</reference>
<evidence type="ECO:0000313" key="10">
    <source>
        <dbReference type="Proteomes" id="UP000317178"/>
    </source>
</evidence>
<comment type="subunit">
    <text evidence="6">Homotetramer.</text>
</comment>
<dbReference type="PANTHER" id="PTHR12592">
    <property type="entry name" value="ATP-DEPENDENT (S)-NAD(P)H-HYDRATE DEHYDRATASE FAMILY MEMBER"/>
    <property type="match status" value="1"/>
</dbReference>
<keyword evidence="4 6" id="KW-0520">NAD</keyword>
<feature type="binding site" evidence="6">
    <location>
        <position position="39"/>
    </location>
    <ligand>
        <name>(6S)-NADPHX</name>
        <dbReference type="ChEBI" id="CHEBI:64076"/>
    </ligand>
</feature>
<feature type="binding site" evidence="6">
    <location>
        <position position="226"/>
    </location>
    <ligand>
        <name>AMP</name>
        <dbReference type="ChEBI" id="CHEBI:456215"/>
    </ligand>
</feature>
<dbReference type="GO" id="GO:0052855">
    <property type="term" value="F:ADP-dependent NAD(P)H-hydrate dehydratase activity"/>
    <property type="evidence" value="ECO:0007669"/>
    <property type="project" value="UniProtKB-UniRule"/>
</dbReference>
<evidence type="ECO:0000256" key="2">
    <source>
        <dbReference type="ARBA" id="ARBA00022840"/>
    </source>
</evidence>
<dbReference type="GO" id="GO:0052856">
    <property type="term" value="F:NAD(P)HX epimerase activity"/>
    <property type="evidence" value="ECO:0007669"/>
    <property type="project" value="TreeGrafter"/>
</dbReference>
<evidence type="ECO:0000256" key="1">
    <source>
        <dbReference type="ARBA" id="ARBA00022741"/>
    </source>
</evidence>
<dbReference type="Proteomes" id="UP000317178">
    <property type="component" value="Chromosome"/>
</dbReference>
<evidence type="ECO:0000256" key="4">
    <source>
        <dbReference type="ARBA" id="ARBA00023027"/>
    </source>
</evidence>
<protein>
    <recommendedName>
        <fullName evidence="6">ADP-dependent (S)-NAD(P)H-hydrate dehydratase</fullName>
        <ecNumber evidence="6">4.2.1.136</ecNumber>
    </recommendedName>
    <alternativeName>
        <fullName evidence="6">ADP-dependent NAD(P)HX dehydratase</fullName>
    </alternativeName>
</protein>
<dbReference type="NCBIfam" id="TIGR00196">
    <property type="entry name" value="yjeF_cterm"/>
    <property type="match status" value="1"/>
</dbReference>
<evidence type="ECO:0000313" key="9">
    <source>
        <dbReference type="EMBL" id="QDU82704.1"/>
    </source>
</evidence>
<keyword evidence="10" id="KW-1185">Reference proteome</keyword>
<evidence type="ECO:0000259" key="8">
    <source>
        <dbReference type="PROSITE" id="PS51383"/>
    </source>
</evidence>
<dbReference type="Pfam" id="PF01256">
    <property type="entry name" value="Carb_kinase"/>
    <property type="match status" value="1"/>
</dbReference>